<protein>
    <submittedName>
        <fullName evidence="1">Uncharacterized protein</fullName>
    </submittedName>
</protein>
<dbReference type="EMBL" id="JQ844235">
    <property type="protein sequence ID" value="AGS53503.1"/>
    <property type="molecule type" value="Genomic_DNA"/>
</dbReference>
<evidence type="ECO:0000313" key="1">
    <source>
        <dbReference type="EMBL" id="AGS53503.1"/>
    </source>
</evidence>
<accession>A0A806K1L9</accession>
<dbReference type="Pfam" id="PF10934">
    <property type="entry name" value="Sheath_initiator"/>
    <property type="match status" value="1"/>
</dbReference>
<name>A0A806K1L9_9BACT</name>
<organism evidence="1">
    <name type="scientific">uncultured bacterium contig00055</name>
    <dbReference type="NCBI Taxonomy" id="1181539"/>
    <lineage>
        <taxon>Bacteria</taxon>
        <taxon>environmental samples</taxon>
    </lineage>
</organism>
<dbReference type="InterPro" id="IPR020288">
    <property type="entry name" value="Sheath_initiator"/>
</dbReference>
<proteinExistence type="predicted"/>
<reference evidence="1" key="1">
    <citation type="submission" date="2012-03" db="EMBL/GenBank/DDBJ databases">
        <title>Functional metagenomics reveals considerable lignocellulase gene clusters in the gut microbiome of a wood-feeding higher termite.</title>
        <authorList>
            <person name="Liu N."/>
        </authorList>
    </citation>
    <scope>NUCLEOTIDE SEQUENCE</scope>
</reference>
<dbReference type="AlphaFoldDB" id="A0A806K1L9"/>
<sequence>MKSLALQPQGNKFIREKGRIRFTQSDLEFKAQRVRSVISIFLGEYFLNQSLGIPYINQTDTKTGHRAMLETSLRIKIVAVEGIKKLLHFISVYDPGKRTLDIDFAAETDRGETLEMKDRWITPTPGGSE</sequence>